<gene>
    <name evidence="5" type="ORF">Din_032456</name>
</gene>
<protein>
    <recommendedName>
        <fullName evidence="4">Wall-associated receptor kinase galacturonan-binding domain-containing protein</fullName>
    </recommendedName>
</protein>
<comment type="subcellular location">
    <subcellularLocation>
        <location evidence="1">Membrane</location>
        <topology evidence="1">Single-pass membrane protein</topology>
    </subcellularLocation>
</comment>
<dbReference type="GO" id="GO:0016020">
    <property type="term" value="C:membrane"/>
    <property type="evidence" value="ECO:0007669"/>
    <property type="project" value="UniProtKB-SubCell"/>
</dbReference>
<dbReference type="InterPro" id="IPR025287">
    <property type="entry name" value="WAK_GUB"/>
</dbReference>
<evidence type="ECO:0000259" key="4">
    <source>
        <dbReference type="Pfam" id="PF13947"/>
    </source>
</evidence>
<reference evidence="5" key="1">
    <citation type="submission" date="2019-08" db="EMBL/GenBank/DDBJ databases">
        <title>Reference gene set and small RNA set construction with multiple tissues from Davidia involucrata Baill.</title>
        <authorList>
            <person name="Yang H."/>
            <person name="Zhou C."/>
            <person name="Li G."/>
            <person name="Wang J."/>
            <person name="Gao P."/>
            <person name="Wang M."/>
            <person name="Wang R."/>
            <person name="Zhao Y."/>
        </authorList>
    </citation>
    <scope>NUCLEOTIDE SEQUENCE</scope>
    <source>
        <tissue evidence="5">Mixed with DoveR01_LX</tissue>
    </source>
</reference>
<organism evidence="5">
    <name type="scientific">Davidia involucrata</name>
    <name type="common">Dove tree</name>
    <dbReference type="NCBI Taxonomy" id="16924"/>
    <lineage>
        <taxon>Eukaryota</taxon>
        <taxon>Viridiplantae</taxon>
        <taxon>Streptophyta</taxon>
        <taxon>Embryophyta</taxon>
        <taxon>Tracheophyta</taxon>
        <taxon>Spermatophyta</taxon>
        <taxon>Magnoliopsida</taxon>
        <taxon>eudicotyledons</taxon>
        <taxon>Gunneridae</taxon>
        <taxon>Pentapetalae</taxon>
        <taxon>asterids</taxon>
        <taxon>Cornales</taxon>
        <taxon>Nyssaceae</taxon>
        <taxon>Davidia</taxon>
    </lineage>
</organism>
<feature type="domain" description="Wall-associated receptor kinase galacturonan-binding" evidence="4">
    <location>
        <begin position="37"/>
        <end position="101"/>
    </location>
</feature>
<evidence type="ECO:0000256" key="3">
    <source>
        <dbReference type="SAM" id="SignalP"/>
    </source>
</evidence>
<evidence type="ECO:0000256" key="1">
    <source>
        <dbReference type="ARBA" id="ARBA00004167"/>
    </source>
</evidence>
<dbReference type="EMBL" id="GHES01032456">
    <property type="protein sequence ID" value="MPA63015.1"/>
    <property type="molecule type" value="Transcribed_RNA"/>
</dbReference>
<dbReference type="GO" id="GO:0030247">
    <property type="term" value="F:polysaccharide binding"/>
    <property type="evidence" value="ECO:0007669"/>
    <property type="project" value="InterPro"/>
</dbReference>
<sequence>MLLHLFMFSWLLLTEATLEGNTRTNTTSTFMVTKPGCQRQCGNLTVPYPFGIGLGRGCSIDPQLDINCNTSFNPPRPFFNLPKPYLRSIEVLDISKTQVRIKNVVASMCYNQSGAVISDHAAWNNLKGTPYTFSDSANKLTVIGCDDFALMLGSQGEGRNFTCGCLSICSKSGRA</sequence>
<feature type="signal peptide" evidence="3">
    <location>
        <begin position="1"/>
        <end position="16"/>
    </location>
</feature>
<dbReference type="PANTHER" id="PTHR33491">
    <property type="entry name" value="OSJNBA0016N04.9 PROTEIN"/>
    <property type="match status" value="1"/>
</dbReference>
<accession>A0A5B7B335</accession>
<dbReference type="Pfam" id="PF13947">
    <property type="entry name" value="GUB_WAK_bind"/>
    <property type="match status" value="1"/>
</dbReference>
<evidence type="ECO:0000313" key="5">
    <source>
        <dbReference type="EMBL" id="MPA63015.1"/>
    </source>
</evidence>
<proteinExistence type="predicted"/>
<name>A0A5B7B335_DAVIN</name>
<dbReference type="AlphaFoldDB" id="A0A5B7B335"/>
<keyword evidence="2 3" id="KW-0732">Signal</keyword>
<feature type="chain" id="PRO_5022964558" description="Wall-associated receptor kinase galacturonan-binding domain-containing protein" evidence="3">
    <location>
        <begin position="17"/>
        <end position="175"/>
    </location>
</feature>
<evidence type="ECO:0000256" key="2">
    <source>
        <dbReference type="ARBA" id="ARBA00022729"/>
    </source>
</evidence>